<reference evidence="1 2" key="1">
    <citation type="submission" date="2018-06" db="EMBL/GenBank/DDBJ databases">
        <title>Comparative genomics of Brasilonema spp. strains.</title>
        <authorList>
            <person name="Alvarenga D.O."/>
            <person name="Fiore M.F."/>
            <person name="Varani A.M."/>
        </authorList>
    </citation>
    <scope>NUCLEOTIDE SEQUENCE [LARGE SCALE GENOMIC DNA]</scope>
    <source>
        <strain evidence="1 2">CENA114</strain>
    </source>
</reference>
<dbReference type="EMBL" id="CP030118">
    <property type="protein sequence ID" value="QDL07003.1"/>
    <property type="molecule type" value="Genomic_DNA"/>
</dbReference>
<dbReference type="Proteomes" id="UP000503129">
    <property type="component" value="Chromosome"/>
</dbReference>
<protein>
    <recommendedName>
        <fullName evidence="3">PEP-CTERM sorting domain-containing protein</fullName>
    </recommendedName>
</protein>
<dbReference type="AlphaFoldDB" id="A0A856M789"/>
<name>A0A856M789_9CYAN</name>
<accession>A0A856M789</accession>
<organism evidence="1 2">
    <name type="scientific">Brasilonema sennae CENA114</name>
    <dbReference type="NCBI Taxonomy" id="415709"/>
    <lineage>
        <taxon>Bacteria</taxon>
        <taxon>Bacillati</taxon>
        <taxon>Cyanobacteriota</taxon>
        <taxon>Cyanophyceae</taxon>
        <taxon>Nostocales</taxon>
        <taxon>Scytonemataceae</taxon>
        <taxon>Brasilonema</taxon>
        <taxon>Bromeliae group (in: Brasilonema)</taxon>
    </lineage>
</organism>
<keyword evidence="2" id="KW-1185">Reference proteome</keyword>
<evidence type="ECO:0008006" key="3">
    <source>
        <dbReference type="Google" id="ProtNLM"/>
    </source>
</evidence>
<dbReference type="KEGG" id="bsen:DP114_02920"/>
<evidence type="ECO:0000313" key="2">
    <source>
        <dbReference type="Proteomes" id="UP000503129"/>
    </source>
</evidence>
<sequence length="337" mass="35222">MAAAGGVFLAFAVISQAVEATVTPKLGSDFSNFYSITDLGSIEQIPPAYGGITFQPGEPNTLLISGLADTPDAGIYAVEVSRESNNHITGFGIPSFLTQAPGISTGGIDAGLAYSPKADVLFYTSYPDNSIGQIKPGSSSPNKQIDLNTLGFAASTGALNFVPEGFAGAGRLKITSYTSNIFYDTTITPDSSGTYDIATPTRSVQLDGGLDGFFYVKAGNPGFFEDSLVIEEYDNSSVSAYTIDGNGDAIANSRRNFITGLGFHSPTSLTGVMGATIDPVTGDFIFSTFYEGDPSASKIYAVTRGTKSTSVPEPQGVTLLVSMFVLSLGLLRDKIKN</sequence>
<evidence type="ECO:0000313" key="1">
    <source>
        <dbReference type="EMBL" id="QDL07003.1"/>
    </source>
</evidence>
<gene>
    <name evidence="1" type="ORF">DP114_02920</name>
</gene>
<proteinExistence type="predicted"/>